<dbReference type="InterPro" id="IPR032675">
    <property type="entry name" value="LRR_dom_sf"/>
</dbReference>
<dbReference type="Pfam" id="PF08263">
    <property type="entry name" value="LRRNT_2"/>
    <property type="match status" value="1"/>
</dbReference>
<evidence type="ECO:0000256" key="11">
    <source>
        <dbReference type="ARBA" id="ARBA00023180"/>
    </source>
</evidence>
<evidence type="ECO:0000256" key="9">
    <source>
        <dbReference type="ARBA" id="ARBA00023136"/>
    </source>
</evidence>
<proteinExistence type="inferred from homology"/>
<dbReference type="RefSeq" id="XP_048329013.2">
    <property type="nucleotide sequence ID" value="XM_048473056.2"/>
</dbReference>
<keyword evidence="9 12" id="KW-0472">Membrane</keyword>
<keyword evidence="10" id="KW-0675">Receptor</keyword>
<dbReference type="InterPro" id="IPR001611">
    <property type="entry name" value="Leu-rich_rpt"/>
</dbReference>
<evidence type="ECO:0000256" key="7">
    <source>
        <dbReference type="ARBA" id="ARBA00022737"/>
    </source>
</evidence>
<dbReference type="PRINTS" id="PR00019">
    <property type="entry name" value="LEURICHRPT"/>
</dbReference>
<evidence type="ECO:0000256" key="13">
    <source>
        <dbReference type="SAM" id="SignalP"/>
    </source>
</evidence>
<dbReference type="InterPro" id="IPR003591">
    <property type="entry name" value="Leu-rich_rpt_typical-subtyp"/>
</dbReference>
<dbReference type="Pfam" id="PF00560">
    <property type="entry name" value="LRR_1"/>
    <property type="match status" value="15"/>
</dbReference>
<dbReference type="SUPFAM" id="SSF52058">
    <property type="entry name" value="L domain-like"/>
    <property type="match status" value="3"/>
</dbReference>
<dbReference type="Pfam" id="PF13855">
    <property type="entry name" value="LRR_8"/>
    <property type="match status" value="2"/>
</dbReference>
<accession>A0ABM3IIA8</accession>
<keyword evidence="15" id="KW-1185">Reference proteome</keyword>
<dbReference type="Gene3D" id="3.80.10.10">
    <property type="entry name" value="Ribonuclease Inhibitor"/>
    <property type="match status" value="6"/>
</dbReference>
<feature type="chain" id="PRO_5047040025" evidence="13">
    <location>
        <begin position="28"/>
        <end position="1042"/>
    </location>
</feature>
<gene>
    <name evidence="16" type="primary">LOC107417712</name>
</gene>
<protein>
    <submittedName>
        <fullName evidence="16">Receptor-like protein EIX1</fullName>
    </submittedName>
</protein>
<keyword evidence="11" id="KW-0325">Glycoprotein</keyword>
<evidence type="ECO:0000256" key="6">
    <source>
        <dbReference type="ARBA" id="ARBA00022729"/>
    </source>
</evidence>
<feature type="domain" description="Leucine-rich repeat-containing N-terminal plant-type" evidence="14">
    <location>
        <begin position="34"/>
        <end position="70"/>
    </location>
</feature>
<dbReference type="InterPro" id="IPR013210">
    <property type="entry name" value="LRR_N_plant-typ"/>
</dbReference>
<dbReference type="PANTHER" id="PTHR48063">
    <property type="entry name" value="LRR RECEPTOR-LIKE KINASE"/>
    <property type="match status" value="1"/>
</dbReference>
<dbReference type="Proteomes" id="UP001652623">
    <property type="component" value="Chromosome 2"/>
</dbReference>
<evidence type="ECO:0000259" key="14">
    <source>
        <dbReference type="Pfam" id="PF08263"/>
    </source>
</evidence>
<evidence type="ECO:0000256" key="5">
    <source>
        <dbReference type="ARBA" id="ARBA00022692"/>
    </source>
</evidence>
<dbReference type="SMART" id="SM00369">
    <property type="entry name" value="LRR_TYP"/>
    <property type="match status" value="13"/>
</dbReference>
<dbReference type="SMART" id="SM00365">
    <property type="entry name" value="LRR_SD22"/>
    <property type="match status" value="6"/>
</dbReference>
<organism evidence="15 16">
    <name type="scientific">Ziziphus jujuba</name>
    <name type="common">Chinese jujube</name>
    <name type="synonym">Ziziphus sativa</name>
    <dbReference type="NCBI Taxonomy" id="326968"/>
    <lineage>
        <taxon>Eukaryota</taxon>
        <taxon>Viridiplantae</taxon>
        <taxon>Streptophyta</taxon>
        <taxon>Embryophyta</taxon>
        <taxon>Tracheophyta</taxon>
        <taxon>Spermatophyta</taxon>
        <taxon>Magnoliopsida</taxon>
        <taxon>eudicotyledons</taxon>
        <taxon>Gunneridae</taxon>
        <taxon>Pentapetalae</taxon>
        <taxon>rosids</taxon>
        <taxon>fabids</taxon>
        <taxon>Rosales</taxon>
        <taxon>Rhamnaceae</taxon>
        <taxon>Paliureae</taxon>
        <taxon>Ziziphus</taxon>
    </lineage>
</organism>
<keyword evidence="6 13" id="KW-0732">Signal</keyword>
<comment type="similarity">
    <text evidence="2">Belongs to the RLP family.</text>
</comment>
<name>A0ABM3IIA8_ZIZJJ</name>
<evidence type="ECO:0000256" key="3">
    <source>
        <dbReference type="ARBA" id="ARBA00022475"/>
    </source>
</evidence>
<evidence type="ECO:0000256" key="4">
    <source>
        <dbReference type="ARBA" id="ARBA00022614"/>
    </source>
</evidence>
<dbReference type="PANTHER" id="PTHR48063:SF16">
    <property type="entry name" value="LRR RECEPTOR-LIKE SERINE_THREONINE-PROTEIN KINASE GSO1"/>
    <property type="match status" value="1"/>
</dbReference>
<keyword evidence="3" id="KW-1003">Cell membrane</keyword>
<keyword evidence="5 12" id="KW-0812">Transmembrane</keyword>
<comment type="subcellular location">
    <subcellularLocation>
        <location evidence="1">Cell membrane</location>
        <topology evidence="1">Single-pass type I membrane protein</topology>
    </subcellularLocation>
</comment>
<sequence>METVIMFKKMLLILFFVIGELVQYSDAQLMDCLKTDREALLALKNGFNDPENRLSSWKGSNCCQWRGISCENSTGAVIAVDIHNPYPQGFDSSRYGLWNLSGEITPSLTKLKSLRHLDLSFNTFNGNPIPEFFGTLENLQYLNLSHAGFSGAVPSNLGNLSSLQYLDVESLSLLVENFEWVTGLVSLKHLVMNEVNLSMVGSDWIRKLNKLPSLTELHLSSCSLSGSIPTLTSVNLTSLVVLNLRFNDFHSKIPDWLVNISSLITLDLGHNNFFGRIPLGFSDLPNLQFLYLNNNANLTASCYQLFRGRWGKIEVLNLGFNKLHGKLPASIGNMRFLTHLNLFANNVKGGIPSSIGNLCNLVSIDIGRNNLTGTLPEFLEGTESCLSRRPLPSLQDLVLSNNHLVGRLPEWLSQLESLVRLDLSYNSLYGPIPYSLELLQNLSHLWLGNNELNGTLPESLGQLSNLTFLDVSSNRLTGMVTEKHFLKQDKLGFLELSSNSFTLNVSSVPPFQVWYLYMRSCHLGHSFPAWLKSQNELIDLDISNASISGSIPNWFWELSSTLVLLNVSYNQLEGVLPNPLNLAPGAVVYFGSNRFSGSIPNPSGNIEVLDLSKNQFSGNIPENISGSLLILSISHNRISGGIPASIGNNPDLEVIDLSNNNLTGIIPPSIGNCSFLKVLDLSKNNLFGNIPASLGELSTLQTLHLSNNKLSGEIPSSFQNLSSLETMDLGNNRLTGRIPQWFGEGFESLRILSLRANAFSGELPSGLSNLSSLQVLDLAENQLNGSIPASFGDFKAMSQVQNVYHHLFYAPYFGIHYEENLVLTTKDLSLTFSKTLSLVVVLDLSANNLSGDLPRELTNLLGLVFLNLSRNHISGHIPESISSLKELSSIDLSNNRFSGAIPESLKSLSFLGYLNLSNNDLSGKIPYKDHLTTFEASSYGGNQRLCGAPLAVKCPGDEDDDVPDNGFVIPKDDTNGDSFIDKWFYLSIGLGFAAGILVPYLVMAMKRSWGDAYFTFVDVAVERILYIWLKYRTILQRNRGRH</sequence>
<evidence type="ECO:0000256" key="12">
    <source>
        <dbReference type="SAM" id="Phobius"/>
    </source>
</evidence>
<evidence type="ECO:0000256" key="10">
    <source>
        <dbReference type="ARBA" id="ARBA00023170"/>
    </source>
</evidence>
<evidence type="ECO:0000256" key="8">
    <source>
        <dbReference type="ARBA" id="ARBA00022989"/>
    </source>
</evidence>
<evidence type="ECO:0000313" key="15">
    <source>
        <dbReference type="Proteomes" id="UP001652623"/>
    </source>
</evidence>
<keyword evidence="4" id="KW-0433">Leucine-rich repeat</keyword>
<reference evidence="16" key="2">
    <citation type="submission" date="2025-08" db="UniProtKB">
        <authorList>
            <consortium name="RefSeq"/>
        </authorList>
    </citation>
    <scope>IDENTIFICATION</scope>
    <source>
        <tissue evidence="16">Seedling</tissue>
    </source>
</reference>
<evidence type="ECO:0000313" key="16">
    <source>
        <dbReference type="RefSeq" id="XP_048329013.2"/>
    </source>
</evidence>
<reference evidence="15" key="1">
    <citation type="submission" date="2025-05" db="UniProtKB">
        <authorList>
            <consortium name="RefSeq"/>
        </authorList>
    </citation>
    <scope>NUCLEOTIDE SEQUENCE [LARGE SCALE GENOMIC DNA]</scope>
</reference>
<keyword evidence="8 12" id="KW-1133">Transmembrane helix</keyword>
<keyword evidence="7" id="KW-0677">Repeat</keyword>
<dbReference type="InterPro" id="IPR046956">
    <property type="entry name" value="RLP23-like"/>
</dbReference>
<feature type="transmembrane region" description="Helical" evidence="12">
    <location>
        <begin position="983"/>
        <end position="1002"/>
    </location>
</feature>
<evidence type="ECO:0000256" key="2">
    <source>
        <dbReference type="ARBA" id="ARBA00009592"/>
    </source>
</evidence>
<evidence type="ECO:0000256" key="1">
    <source>
        <dbReference type="ARBA" id="ARBA00004251"/>
    </source>
</evidence>
<feature type="signal peptide" evidence="13">
    <location>
        <begin position="1"/>
        <end position="27"/>
    </location>
</feature>
<dbReference type="GeneID" id="107417712"/>